<organism evidence="3 4">
    <name type="scientific">Mediterraneibacter butyricigenes</name>
    <dbReference type="NCBI Taxonomy" id="2316025"/>
    <lineage>
        <taxon>Bacteria</taxon>
        <taxon>Bacillati</taxon>
        <taxon>Bacillota</taxon>
        <taxon>Clostridia</taxon>
        <taxon>Lachnospirales</taxon>
        <taxon>Lachnospiraceae</taxon>
        <taxon>Mediterraneibacter</taxon>
    </lineage>
</organism>
<evidence type="ECO:0000313" key="3">
    <source>
        <dbReference type="EMBL" id="GCA67478.1"/>
    </source>
</evidence>
<keyword evidence="4" id="KW-1185">Reference proteome</keyword>
<reference evidence="4" key="1">
    <citation type="submission" date="2018-09" db="EMBL/GenBank/DDBJ databases">
        <title>Draft Genome Sequence of Mediterraneibacter sp. KCTC 15684.</title>
        <authorList>
            <person name="Kim J.S."/>
            <person name="Han K.I."/>
            <person name="Suh M.K."/>
            <person name="Lee K.C."/>
            <person name="Eom M.K."/>
            <person name="Lee J.H."/>
            <person name="Park S.H."/>
            <person name="Kang S.W."/>
            <person name="Park J.E."/>
            <person name="Oh B.S."/>
            <person name="Yu S.Y."/>
            <person name="Choi S.H."/>
            <person name="Lee D.H."/>
            <person name="Yoon H."/>
            <person name="Kim B."/>
            <person name="Yang S.J."/>
            <person name="Lee J.S."/>
        </authorList>
    </citation>
    <scope>NUCLEOTIDE SEQUENCE [LARGE SCALE GENOMIC DNA]</scope>
    <source>
        <strain evidence="4">KCTC 15684</strain>
    </source>
</reference>
<accession>A0A391P961</accession>
<dbReference type="InterPro" id="IPR029063">
    <property type="entry name" value="SAM-dependent_MTases_sf"/>
</dbReference>
<sequence>MSERIKSTIIGSAETMLQSFYARTVVLDELVKNFIEKNPDCTVVNIACGLDTRFYRMDNRRKW</sequence>
<evidence type="ECO:0000256" key="2">
    <source>
        <dbReference type="ARBA" id="ARBA00022679"/>
    </source>
</evidence>
<protein>
    <submittedName>
        <fullName evidence="3">Uncharacterized protein</fullName>
    </submittedName>
</protein>
<dbReference type="GO" id="GO:0008168">
    <property type="term" value="F:methyltransferase activity"/>
    <property type="evidence" value="ECO:0007669"/>
    <property type="project" value="UniProtKB-KW"/>
</dbReference>
<proteinExistence type="predicted"/>
<evidence type="ECO:0000313" key="4">
    <source>
        <dbReference type="Proteomes" id="UP000265643"/>
    </source>
</evidence>
<keyword evidence="2" id="KW-0808">Transferase</keyword>
<dbReference type="SUPFAM" id="SSF53335">
    <property type="entry name" value="S-adenosyl-L-methionine-dependent methyltransferases"/>
    <property type="match status" value="1"/>
</dbReference>
<gene>
    <name evidence="3" type="ORF">KGMB01110_19140</name>
</gene>
<dbReference type="InterPro" id="IPR007213">
    <property type="entry name" value="Ppm1/Ppm2/Tcmp"/>
</dbReference>
<evidence type="ECO:0000256" key="1">
    <source>
        <dbReference type="ARBA" id="ARBA00022603"/>
    </source>
</evidence>
<dbReference type="AlphaFoldDB" id="A0A391P961"/>
<comment type="caution">
    <text evidence="3">The sequence shown here is derived from an EMBL/GenBank/DDBJ whole genome shotgun (WGS) entry which is preliminary data.</text>
</comment>
<dbReference type="Pfam" id="PF04072">
    <property type="entry name" value="LCM"/>
    <property type="match status" value="1"/>
</dbReference>
<name>A0A391P961_9FIRM</name>
<keyword evidence="1" id="KW-0489">Methyltransferase</keyword>
<dbReference type="Gene3D" id="3.40.50.150">
    <property type="entry name" value="Vaccinia Virus protein VP39"/>
    <property type="match status" value="1"/>
</dbReference>
<dbReference type="Proteomes" id="UP000265643">
    <property type="component" value="Unassembled WGS sequence"/>
</dbReference>
<dbReference type="EMBL" id="BHGK01000001">
    <property type="protein sequence ID" value="GCA67478.1"/>
    <property type="molecule type" value="Genomic_DNA"/>
</dbReference>
<dbReference type="GO" id="GO:0032259">
    <property type="term" value="P:methylation"/>
    <property type="evidence" value="ECO:0007669"/>
    <property type="project" value="UniProtKB-KW"/>
</dbReference>